<protein>
    <submittedName>
        <fullName evidence="3">DUF3093 domain-containing protein</fullName>
    </submittedName>
</protein>
<sequence>MSTPDSPARPVTQPSTTFHERLVPGPGAVAAALAAGVVAVAVVWPLHPGASYVVGALVAAAAVAALVLTAPVVEVAGGELRAGSAHVPLSLLGEPVALADRESMREELGPRLDARAYVVLRTWARTGVRVPLEDPADPTPYWLVSTRRPQELVRAVEAGRA</sequence>
<keyword evidence="2" id="KW-1133">Transmembrane helix</keyword>
<comment type="caution">
    <text evidence="3">The sequence shown here is derived from an EMBL/GenBank/DDBJ whole genome shotgun (WGS) entry which is preliminary data.</text>
</comment>
<keyword evidence="4" id="KW-1185">Reference proteome</keyword>
<reference evidence="3 4" key="1">
    <citation type="submission" date="2018-06" db="EMBL/GenBank/DDBJ databases">
        <title>Whole genome sequencing of a novel hydrocarbon degrading bacterial strain, PW21 isolated from oil contaminated produced water sample.</title>
        <authorList>
            <person name="Nagkirti P."/>
            <person name="Shaikh A."/>
            <person name="Gowdaman V."/>
            <person name="Engineer A.E."/>
            <person name="Dagar S."/>
            <person name="Dhakephalkar P.K."/>
        </authorList>
    </citation>
    <scope>NUCLEOTIDE SEQUENCE [LARGE SCALE GENOMIC DNA]</scope>
    <source>
        <strain evidence="3 4">PW21</strain>
    </source>
</reference>
<dbReference type="Proteomes" id="UP000248783">
    <property type="component" value="Unassembled WGS sequence"/>
</dbReference>
<feature type="region of interest" description="Disordered" evidence="1">
    <location>
        <begin position="1"/>
        <end position="20"/>
    </location>
</feature>
<proteinExistence type="predicted"/>
<dbReference type="InterPro" id="IPR021443">
    <property type="entry name" value="DUF3093"/>
</dbReference>
<dbReference type="AlphaFoldDB" id="A0A2W5WR70"/>
<evidence type="ECO:0000256" key="2">
    <source>
        <dbReference type="SAM" id="Phobius"/>
    </source>
</evidence>
<dbReference type="EMBL" id="QKWH01000003">
    <property type="protein sequence ID" value="PZR53817.1"/>
    <property type="molecule type" value="Genomic_DNA"/>
</dbReference>
<dbReference type="Pfam" id="PF11292">
    <property type="entry name" value="DUF3093"/>
    <property type="match status" value="1"/>
</dbReference>
<feature type="transmembrane region" description="Helical" evidence="2">
    <location>
        <begin position="52"/>
        <end position="73"/>
    </location>
</feature>
<evidence type="ECO:0000256" key="1">
    <source>
        <dbReference type="SAM" id="MobiDB-lite"/>
    </source>
</evidence>
<evidence type="ECO:0000313" key="4">
    <source>
        <dbReference type="Proteomes" id="UP000248783"/>
    </source>
</evidence>
<keyword evidence="2" id="KW-0812">Transmembrane</keyword>
<accession>A0A2W5WR70</accession>
<organism evidence="3 4">
    <name type="scientific">Xylanimonas oleitrophica</name>
    <dbReference type="NCBI Taxonomy" id="2607479"/>
    <lineage>
        <taxon>Bacteria</taxon>
        <taxon>Bacillati</taxon>
        <taxon>Actinomycetota</taxon>
        <taxon>Actinomycetes</taxon>
        <taxon>Micrococcales</taxon>
        <taxon>Promicromonosporaceae</taxon>
        <taxon>Xylanimonas</taxon>
    </lineage>
</organism>
<name>A0A2W5WR70_9MICO</name>
<feature type="transmembrane region" description="Helical" evidence="2">
    <location>
        <begin position="28"/>
        <end position="46"/>
    </location>
</feature>
<evidence type="ECO:0000313" key="3">
    <source>
        <dbReference type="EMBL" id="PZR53817.1"/>
    </source>
</evidence>
<dbReference type="RefSeq" id="WP_111250484.1">
    <property type="nucleotide sequence ID" value="NZ_QKWH01000003.1"/>
</dbReference>
<keyword evidence="2" id="KW-0472">Membrane</keyword>
<gene>
    <name evidence="3" type="ORF">DNL40_06785</name>
</gene>